<reference evidence="1 2" key="1">
    <citation type="submission" date="2015-07" db="EMBL/GenBank/DDBJ databases">
        <authorList>
            <consortium name="Pathogen Informatics"/>
        </authorList>
    </citation>
    <scope>NUCLEOTIDE SEQUENCE [LARGE SCALE GENOMIC DNA]</scope>
    <source>
        <strain evidence="1 2">A316</strain>
    </source>
</reference>
<evidence type="ECO:0000313" key="2">
    <source>
        <dbReference type="Proteomes" id="UP000041770"/>
    </source>
</evidence>
<evidence type="ECO:0000313" key="1">
    <source>
        <dbReference type="EMBL" id="CSD28125.1"/>
    </source>
</evidence>
<name>A0A656AQV0_VIBCL</name>
<protein>
    <submittedName>
        <fullName evidence="1">Uncharacterized protein</fullName>
    </submittedName>
</protein>
<dbReference type="EMBL" id="CWQY01000044">
    <property type="protein sequence ID" value="CSD28125.1"/>
    <property type="molecule type" value="Genomic_DNA"/>
</dbReference>
<dbReference type="AlphaFoldDB" id="A0A656AQV0"/>
<gene>
    <name evidence="1" type="ORF">ERS013200_03774</name>
</gene>
<sequence>MVPADQRFDTNNVVLLVDLRLVEKLELALIERFMQAFFNFKERLHLRLHFRLIEHELVTPTGFGAIQCGIRLT</sequence>
<accession>A0A656AQV0</accession>
<organism evidence="1 2">
    <name type="scientific">Vibrio cholerae</name>
    <dbReference type="NCBI Taxonomy" id="666"/>
    <lineage>
        <taxon>Bacteria</taxon>
        <taxon>Pseudomonadati</taxon>
        <taxon>Pseudomonadota</taxon>
        <taxon>Gammaproteobacteria</taxon>
        <taxon>Vibrionales</taxon>
        <taxon>Vibrionaceae</taxon>
        <taxon>Vibrio</taxon>
    </lineage>
</organism>
<proteinExistence type="predicted"/>
<dbReference type="Proteomes" id="UP000041770">
    <property type="component" value="Unassembled WGS sequence"/>
</dbReference>